<sequence>MTTPLPSTRAFLSDLPSLPPDTKVRFLGCVKTYSITTGHLTVEHNYPPQRPPPSVSVDVNAIIGSLTSEELRVGAWVNVIGYVRRVPTLEEVAAAAETPVHVDAVMVFPAGAIALGEYERTLSDVLEVDRWVRRP</sequence>
<dbReference type="OrthoDB" id="5275361at2759"/>
<dbReference type="GO" id="GO:0016233">
    <property type="term" value="P:telomere capping"/>
    <property type="evidence" value="ECO:0007669"/>
    <property type="project" value="InterPro"/>
</dbReference>
<evidence type="ECO:0008006" key="3">
    <source>
        <dbReference type="Google" id="ProtNLM"/>
    </source>
</evidence>
<proteinExistence type="predicted"/>
<dbReference type="EMBL" id="MSFM01000006">
    <property type="protein sequence ID" value="PKY04167.1"/>
    <property type="molecule type" value="Genomic_DNA"/>
</dbReference>
<gene>
    <name evidence="1" type="ORF">P168DRAFT_327149</name>
</gene>
<protein>
    <recommendedName>
        <fullName evidence="3">CST complex subunit Ten1</fullName>
    </recommendedName>
</protein>
<dbReference type="InterPro" id="IPR012340">
    <property type="entry name" value="NA-bd_OB-fold"/>
</dbReference>
<keyword evidence="2" id="KW-1185">Reference proteome</keyword>
<dbReference type="AlphaFoldDB" id="A0A2I1D2R5"/>
<dbReference type="GO" id="GO:1990879">
    <property type="term" value="C:CST complex"/>
    <property type="evidence" value="ECO:0007669"/>
    <property type="project" value="InterPro"/>
</dbReference>
<accession>A0A2I1D2R5</accession>
<dbReference type="InterPro" id="IPR024222">
    <property type="entry name" value="Ten1_fungal"/>
</dbReference>
<dbReference type="GO" id="GO:0043047">
    <property type="term" value="F:single-stranded telomeric DNA binding"/>
    <property type="evidence" value="ECO:0007669"/>
    <property type="project" value="InterPro"/>
</dbReference>
<dbReference type="GeneID" id="36548732"/>
<name>A0A2I1D2R5_ASPC2</name>
<dbReference type="Proteomes" id="UP000234254">
    <property type="component" value="Unassembled WGS sequence"/>
</dbReference>
<dbReference type="Pfam" id="PF12658">
    <property type="entry name" value="Ten1"/>
    <property type="match status" value="1"/>
</dbReference>
<dbReference type="VEuPathDB" id="FungiDB:P168DRAFT_327149"/>
<comment type="caution">
    <text evidence="1">The sequence shown here is derived from an EMBL/GenBank/DDBJ whole genome shotgun (WGS) entry which is preliminary data.</text>
</comment>
<reference evidence="1" key="1">
    <citation type="submission" date="2016-12" db="EMBL/GenBank/DDBJ databases">
        <title>The genomes of Aspergillus section Nigri reveals drivers in fungal speciation.</title>
        <authorList>
            <consortium name="DOE Joint Genome Institute"/>
            <person name="Vesth T.C."/>
            <person name="Nybo J."/>
            <person name="Theobald S."/>
            <person name="Brandl J."/>
            <person name="Frisvad J.C."/>
            <person name="Nielsen K.F."/>
            <person name="Lyhne E.K."/>
            <person name="Kogle M.E."/>
            <person name="Kuo A."/>
            <person name="Riley R."/>
            <person name="Clum A."/>
            <person name="Nolan M."/>
            <person name="Lipzen A."/>
            <person name="Salamov A."/>
            <person name="Henrissat B."/>
            <person name="Wiebenga A."/>
            <person name="De vries R.P."/>
            <person name="Grigoriev I.V."/>
            <person name="Mortensen U.H."/>
            <person name="Andersen M.R."/>
            <person name="Baker S.E."/>
        </authorList>
    </citation>
    <scope>NUCLEOTIDE SEQUENCE</scope>
    <source>
        <strain evidence="1">IBT 28561</strain>
    </source>
</reference>
<evidence type="ECO:0000313" key="1">
    <source>
        <dbReference type="EMBL" id="PKY04167.1"/>
    </source>
</evidence>
<dbReference type="RefSeq" id="XP_024692761.1">
    <property type="nucleotide sequence ID" value="XM_024841208.1"/>
</dbReference>
<organism evidence="1 2">
    <name type="scientific">Aspergillus campestris (strain IBT 28561)</name>
    <dbReference type="NCBI Taxonomy" id="1392248"/>
    <lineage>
        <taxon>Eukaryota</taxon>
        <taxon>Fungi</taxon>
        <taxon>Dikarya</taxon>
        <taxon>Ascomycota</taxon>
        <taxon>Pezizomycotina</taxon>
        <taxon>Eurotiomycetes</taxon>
        <taxon>Eurotiomycetidae</taxon>
        <taxon>Eurotiales</taxon>
        <taxon>Aspergillaceae</taxon>
        <taxon>Aspergillus</taxon>
        <taxon>Aspergillus subgen. Circumdati</taxon>
    </lineage>
</organism>
<dbReference type="Gene3D" id="2.40.50.140">
    <property type="entry name" value="Nucleic acid-binding proteins"/>
    <property type="match status" value="1"/>
</dbReference>
<evidence type="ECO:0000313" key="2">
    <source>
        <dbReference type="Proteomes" id="UP000234254"/>
    </source>
</evidence>